<feature type="region of interest" description="Disordered" evidence="1">
    <location>
        <begin position="95"/>
        <end position="129"/>
    </location>
</feature>
<proteinExistence type="predicted"/>
<dbReference type="EMBL" id="LAZR01025894">
    <property type="protein sequence ID" value="KKL70433.1"/>
    <property type="molecule type" value="Genomic_DNA"/>
</dbReference>
<comment type="caution">
    <text evidence="2">The sequence shown here is derived from an EMBL/GenBank/DDBJ whole genome shotgun (WGS) entry which is preliminary data.</text>
</comment>
<protein>
    <submittedName>
        <fullName evidence="2">Uncharacterized protein</fullName>
    </submittedName>
</protein>
<dbReference type="AlphaFoldDB" id="A0A0F9E8S1"/>
<reference evidence="2" key="1">
    <citation type="journal article" date="2015" name="Nature">
        <title>Complex archaea that bridge the gap between prokaryotes and eukaryotes.</title>
        <authorList>
            <person name="Spang A."/>
            <person name="Saw J.H."/>
            <person name="Jorgensen S.L."/>
            <person name="Zaremba-Niedzwiedzka K."/>
            <person name="Martijn J."/>
            <person name="Lind A.E."/>
            <person name="van Eijk R."/>
            <person name="Schleper C."/>
            <person name="Guy L."/>
            <person name="Ettema T.J."/>
        </authorList>
    </citation>
    <scope>NUCLEOTIDE SEQUENCE</scope>
</reference>
<sequence>MIFTVKELIEELKKMPQDEKVLIANHHEVYIGSGTVLAGPSSIEGVELRDSYERKCVYLITSMDLEVKEQHKKYERERAEDIELYQALHVRYGDTEKHMRNEERKDKEREQYKKLRERFGPIEDLKNEN</sequence>
<evidence type="ECO:0000256" key="1">
    <source>
        <dbReference type="SAM" id="MobiDB-lite"/>
    </source>
</evidence>
<evidence type="ECO:0000313" key="2">
    <source>
        <dbReference type="EMBL" id="KKL70433.1"/>
    </source>
</evidence>
<name>A0A0F9E8S1_9ZZZZ</name>
<gene>
    <name evidence="2" type="ORF">LCGC14_2104920</name>
</gene>
<accession>A0A0F9E8S1</accession>
<organism evidence="2">
    <name type="scientific">marine sediment metagenome</name>
    <dbReference type="NCBI Taxonomy" id="412755"/>
    <lineage>
        <taxon>unclassified sequences</taxon>
        <taxon>metagenomes</taxon>
        <taxon>ecological metagenomes</taxon>
    </lineage>
</organism>